<dbReference type="InterPro" id="IPR025267">
    <property type="entry name" value="ORF017-like"/>
</dbReference>
<accession>A0A6M3KKC5</accession>
<dbReference type="Pfam" id="PF13252">
    <property type="entry name" value="Phage_capsid_3"/>
    <property type="match status" value="1"/>
</dbReference>
<proteinExistence type="predicted"/>
<name>A0A6M3KKC5_9ZZZZ</name>
<dbReference type="AlphaFoldDB" id="A0A6M3KKC5"/>
<organism evidence="1">
    <name type="scientific">viral metagenome</name>
    <dbReference type="NCBI Taxonomy" id="1070528"/>
    <lineage>
        <taxon>unclassified sequences</taxon>
        <taxon>metagenomes</taxon>
        <taxon>organismal metagenomes</taxon>
    </lineage>
</organism>
<evidence type="ECO:0008006" key="2">
    <source>
        <dbReference type="Google" id="ProtNLM"/>
    </source>
</evidence>
<evidence type="ECO:0000313" key="1">
    <source>
        <dbReference type="EMBL" id="QJA82456.1"/>
    </source>
</evidence>
<dbReference type="EMBL" id="MT142488">
    <property type="protein sequence ID" value="QJA82456.1"/>
    <property type="molecule type" value="Genomic_DNA"/>
</dbReference>
<sequence>MAATFATGTAFGNTLTRIGFSGIVHFQRMNKVIFRRLQLVQQDTGDESVLDVDVGLPIRSLEALNSKRAQEVRVGMLNALTNNRSAVTGTRSLDTQTYGSLSTNNMVDYEESAVLRSCTVYVDQSKNAVAFPTKEIQDLRTEFKVTSQGAKLLADWAAQEDEENILDAIYDQYSAHVVAAQGRSTSDPPSANLFYAGSQSSNANLGSGDTLTPTELRRMCDWTQIGNGTSPIAPMRLNGKECFLLLAHPYCFTDLMGNAEFQASYQQGWQRQGGGDKGHPLFHAADAEYAGIYIMKYNRIRAAANLPNVRRCILLGANAVAEGVTSRARLVRRKEDQYEDVLGLGIKSINGWGRFDWAPTSGTTINQSLAIWGIHTRAAT</sequence>
<gene>
    <name evidence="1" type="ORF">MM415A00402_0009</name>
</gene>
<reference evidence="1" key="1">
    <citation type="submission" date="2020-03" db="EMBL/GenBank/DDBJ databases">
        <title>The deep terrestrial virosphere.</title>
        <authorList>
            <person name="Holmfeldt K."/>
            <person name="Nilsson E."/>
            <person name="Simone D."/>
            <person name="Lopez-Fernandez M."/>
            <person name="Wu X."/>
            <person name="de Brujin I."/>
            <person name="Lundin D."/>
            <person name="Andersson A."/>
            <person name="Bertilsson S."/>
            <person name="Dopson M."/>
        </authorList>
    </citation>
    <scope>NUCLEOTIDE SEQUENCE</scope>
    <source>
        <strain evidence="1">MM415A00402</strain>
    </source>
</reference>
<protein>
    <recommendedName>
        <fullName evidence="2">Major capsid protein</fullName>
    </recommendedName>
</protein>